<dbReference type="InterPro" id="IPR011032">
    <property type="entry name" value="GroES-like_sf"/>
</dbReference>
<dbReference type="SUPFAM" id="SSF51735">
    <property type="entry name" value="NAD(P)-binding Rossmann-fold domains"/>
    <property type="match status" value="1"/>
</dbReference>
<dbReference type="AlphaFoldDB" id="A0A100ITY6"/>
<dbReference type="InterPro" id="IPR051034">
    <property type="entry name" value="Mito_Enoyl-ACP_Reductase"/>
</dbReference>
<evidence type="ECO:0000256" key="7">
    <source>
        <dbReference type="ARBA" id="ARBA00023002"/>
    </source>
</evidence>
<evidence type="ECO:0000256" key="6">
    <source>
        <dbReference type="ARBA" id="ARBA00022946"/>
    </source>
</evidence>
<dbReference type="PANTHER" id="PTHR43981">
    <property type="entry name" value="ENOYL-[ACYL-CARRIER-PROTEIN] REDUCTASE, MITOCHONDRIAL"/>
    <property type="match status" value="1"/>
</dbReference>
<keyword evidence="6" id="KW-0809">Transit peptide</keyword>
<keyword evidence="8" id="KW-0443">Lipid metabolism</keyword>
<evidence type="ECO:0000256" key="1">
    <source>
        <dbReference type="ARBA" id="ARBA00004173"/>
    </source>
</evidence>
<dbReference type="InterPro" id="IPR036291">
    <property type="entry name" value="NAD(P)-bd_dom_sf"/>
</dbReference>
<dbReference type="Proteomes" id="UP000068243">
    <property type="component" value="Unassembled WGS sequence"/>
</dbReference>
<dbReference type="InterPro" id="IPR020843">
    <property type="entry name" value="ER"/>
</dbReference>
<comment type="subcellular location">
    <subcellularLocation>
        <location evidence="1">Mitochondrion</location>
    </subcellularLocation>
</comment>
<dbReference type="Pfam" id="PF08240">
    <property type="entry name" value="ADH_N"/>
    <property type="match status" value="1"/>
</dbReference>
<evidence type="ECO:0000313" key="15">
    <source>
        <dbReference type="Proteomes" id="UP000068243"/>
    </source>
</evidence>
<comment type="similarity">
    <text evidence="2">Belongs to the zinc-containing alcohol dehydrogenase family. Quinone oxidoreductase subfamily.</text>
</comment>
<keyword evidence="4" id="KW-0276">Fatty acid metabolism</keyword>
<evidence type="ECO:0000259" key="13">
    <source>
        <dbReference type="SMART" id="SM00829"/>
    </source>
</evidence>
<keyword evidence="10" id="KW-0275">Fatty acid biosynthesis</keyword>
<dbReference type="VEuPathDB" id="FungiDB:An01g00120"/>
<dbReference type="PANTHER" id="PTHR43981:SF2">
    <property type="entry name" value="ENOYL-[ACYL-CARRIER-PROTEIN] REDUCTASE, MITOCHONDRIAL"/>
    <property type="match status" value="1"/>
</dbReference>
<dbReference type="GO" id="GO:0005739">
    <property type="term" value="C:mitochondrion"/>
    <property type="evidence" value="ECO:0007669"/>
    <property type="project" value="UniProtKB-SubCell"/>
</dbReference>
<protein>
    <recommendedName>
        <fullName evidence="11">enoyl-[acyl-carrier-protein] reductase</fullName>
        <ecNumber evidence="11">1.3.1.104</ecNumber>
    </recommendedName>
</protein>
<keyword evidence="9" id="KW-0496">Mitochondrion</keyword>
<dbReference type="CDD" id="cd08290">
    <property type="entry name" value="ETR"/>
    <property type="match status" value="1"/>
</dbReference>
<keyword evidence="5" id="KW-0521">NADP</keyword>
<dbReference type="VEuPathDB" id="FungiDB:M747DRAFT_281082"/>
<dbReference type="PaxDb" id="5061-CADANGAP00000012"/>
<proteinExistence type="inferred from homology"/>
<sequence length="437" mass="48162">MNTRIGVFISVGPRAAGTTSSGISSRPHRLYCGYNDVWGYDSVRASVSKRQLQGAYPHTQIGDKRWISVYGYTQSKALIYSRYGEPKDVLQLHKHSISAPHGTQVNLRLLAAPLNPADVNQIQGVYPSKPPFQSTLGTQEPAAVAGNEGAFEVLSTGSGVKNLSKGDWVVMKQTGQGTWRTHAQLDESQLIKIENKDGLTPLQISTVSVNPVTAYRMIKDFCDWDWMRAGEHWLIQNGANSGVGRAAIQLAREWGIKTLNVVRERKTPEETEALKKELTDLGATAVVTEAELLSGEFRNVVHELTRKGKEPIRLALNCVGGKSATALAKTLAPGSHLVTYGAMSKQPVSLPSGLLIFKNLVFDGFWVSKWGDKNPQLKENTINDVLQLTRAGRFKDIPVEEFKWKWDTEGSELVAGVQETLSGYRSGKGLLRYEEQE</sequence>
<evidence type="ECO:0000256" key="2">
    <source>
        <dbReference type="ARBA" id="ARBA00010371"/>
    </source>
</evidence>
<dbReference type="FunFam" id="3.90.180.10:FF:000029">
    <property type="entry name" value="Mitochondrial enoyl reductase"/>
    <property type="match status" value="1"/>
</dbReference>
<comment type="caution">
    <text evidence="14">The sequence shown here is derived from an EMBL/GenBank/DDBJ whole genome shotgun (WGS) entry which is preliminary data.</text>
</comment>
<organism evidence="14 15">
    <name type="scientific">Aspergillus niger</name>
    <dbReference type="NCBI Taxonomy" id="5061"/>
    <lineage>
        <taxon>Eukaryota</taxon>
        <taxon>Fungi</taxon>
        <taxon>Dikarya</taxon>
        <taxon>Ascomycota</taxon>
        <taxon>Pezizomycotina</taxon>
        <taxon>Eurotiomycetes</taxon>
        <taxon>Eurotiomycetidae</taxon>
        <taxon>Eurotiales</taxon>
        <taxon>Aspergillaceae</taxon>
        <taxon>Aspergillus</taxon>
        <taxon>Aspergillus subgen. Circumdati</taxon>
    </lineage>
</organism>
<dbReference type="GO" id="GO:0141148">
    <property type="term" value="F:enoyl-[acyl-carrier-protein] reductase (NADPH) activity"/>
    <property type="evidence" value="ECO:0007669"/>
    <property type="project" value="UniProtKB-EC"/>
</dbReference>
<evidence type="ECO:0000256" key="12">
    <source>
        <dbReference type="ARBA" id="ARBA00048843"/>
    </source>
</evidence>
<gene>
    <name evidence="14" type="ORF">ABL_09981</name>
</gene>
<evidence type="ECO:0000256" key="4">
    <source>
        <dbReference type="ARBA" id="ARBA00022832"/>
    </source>
</evidence>
<evidence type="ECO:0000256" key="11">
    <source>
        <dbReference type="ARBA" id="ARBA00038963"/>
    </source>
</evidence>
<dbReference type="VEuPathDB" id="FungiDB:ASPNIDRAFT2_1204034"/>
<accession>A0A100ITY6</accession>
<evidence type="ECO:0000256" key="9">
    <source>
        <dbReference type="ARBA" id="ARBA00023128"/>
    </source>
</evidence>
<evidence type="ECO:0000256" key="8">
    <source>
        <dbReference type="ARBA" id="ARBA00023098"/>
    </source>
</evidence>
<dbReference type="FunFam" id="3.40.50.720:FF:000112">
    <property type="entry name" value="Enoyl-[acyl-carrier-protein] reductase 1, mitochondrial"/>
    <property type="match status" value="1"/>
</dbReference>
<keyword evidence="3" id="KW-0444">Lipid biosynthesis</keyword>
<dbReference type="OrthoDB" id="7482721at2759"/>
<dbReference type="EC" id="1.3.1.104" evidence="11"/>
<feature type="domain" description="Enoyl reductase (ER)" evidence="13">
    <location>
        <begin position="87"/>
        <end position="431"/>
    </location>
</feature>
<dbReference type="OMA" id="YGYTQSK"/>
<evidence type="ECO:0000313" key="14">
    <source>
        <dbReference type="EMBL" id="GAQ47320.1"/>
    </source>
</evidence>
<dbReference type="Gene3D" id="3.90.180.10">
    <property type="entry name" value="Medium-chain alcohol dehydrogenases, catalytic domain"/>
    <property type="match status" value="1"/>
</dbReference>
<dbReference type="GO" id="GO:0006633">
    <property type="term" value="P:fatty acid biosynthetic process"/>
    <property type="evidence" value="ECO:0007669"/>
    <property type="project" value="UniProtKB-KW"/>
</dbReference>
<dbReference type="SUPFAM" id="SSF50129">
    <property type="entry name" value="GroES-like"/>
    <property type="match status" value="1"/>
</dbReference>
<name>A0A100ITY6_ASPNG</name>
<dbReference type="SMART" id="SM00829">
    <property type="entry name" value="PKS_ER"/>
    <property type="match status" value="1"/>
</dbReference>
<evidence type="ECO:0000256" key="5">
    <source>
        <dbReference type="ARBA" id="ARBA00022857"/>
    </source>
</evidence>
<evidence type="ECO:0000256" key="3">
    <source>
        <dbReference type="ARBA" id="ARBA00022516"/>
    </source>
</evidence>
<dbReference type="EMBL" id="BCMY01000027">
    <property type="protein sequence ID" value="GAQ47320.1"/>
    <property type="molecule type" value="Genomic_DNA"/>
</dbReference>
<comment type="catalytic activity">
    <reaction evidence="12">
        <text>a 2,3-saturated acyl-[ACP] + NADP(+) = a (2E)-enoyl-[ACP] + NADPH + H(+)</text>
        <dbReference type="Rhea" id="RHEA:22564"/>
        <dbReference type="Rhea" id="RHEA-COMP:9925"/>
        <dbReference type="Rhea" id="RHEA-COMP:9926"/>
        <dbReference type="ChEBI" id="CHEBI:15378"/>
        <dbReference type="ChEBI" id="CHEBI:57783"/>
        <dbReference type="ChEBI" id="CHEBI:58349"/>
        <dbReference type="ChEBI" id="CHEBI:78784"/>
        <dbReference type="ChEBI" id="CHEBI:78785"/>
        <dbReference type="EC" id="1.3.1.104"/>
    </reaction>
</comment>
<dbReference type="Gene3D" id="3.40.50.720">
    <property type="entry name" value="NAD(P)-binding Rossmann-like Domain"/>
    <property type="match status" value="1"/>
</dbReference>
<dbReference type="VEuPathDB" id="FungiDB:ATCC64974_23370"/>
<reference evidence="15" key="1">
    <citation type="journal article" date="2016" name="Genome Announc.">
        <title>Draft genome sequence of Aspergillus niger strain An76.</title>
        <authorList>
            <person name="Gong W."/>
            <person name="Cheng Z."/>
            <person name="Zhang H."/>
            <person name="Liu L."/>
            <person name="Gao P."/>
            <person name="Wang L."/>
        </authorList>
    </citation>
    <scope>NUCLEOTIDE SEQUENCE [LARGE SCALE GENOMIC DNA]</scope>
    <source>
        <strain evidence="15">An76</strain>
    </source>
</reference>
<dbReference type="InterPro" id="IPR013154">
    <property type="entry name" value="ADH-like_N"/>
</dbReference>
<dbReference type="InterPro" id="IPR013149">
    <property type="entry name" value="ADH-like_C"/>
</dbReference>
<evidence type="ECO:0000256" key="10">
    <source>
        <dbReference type="ARBA" id="ARBA00023160"/>
    </source>
</evidence>
<dbReference type="Pfam" id="PF00107">
    <property type="entry name" value="ADH_zinc_N"/>
    <property type="match status" value="1"/>
</dbReference>
<keyword evidence="7" id="KW-0560">Oxidoreductase</keyword>